<reference evidence="2 3" key="1">
    <citation type="journal article" date="2010" name="Nature">
        <title>Genome sequencing and analysis of the model grass Brachypodium distachyon.</title>
        <authorList>
            <consortium name="International Brachypodium Initiative"/>
        </authorList>
    </citation>
    <scope>NUCLEOTIDE SEQUENCE [LARGE SCALE GENOMIC DNA]</scope>
    <source>
        <strain evidence="2 3">Bd21</strain>
    </source>
</reference>
<gene>
    <name evidence="2" type="ORF">BRADI_5g26861v3</name>
</gene>
<sequence>MEDLPLPEDMLAEVLRRLPARDLAAARCVRKSWRAAVDARRLMEEQDLLLQVVGIFLNFKDHAFSDHGHQRQAPRLPARHCSTVKDHCNGLLLLDEFVVNPATRRWAKLPPRSRRFFADDDRRSFREFDYIAFDPAMSPHYEVVAVPHAPFKWEELSDHTVLQWEWPPSPMTLQVCSSRTNAWEERSFLRQGDALGTIAELQPGDKQYAVYWRGQLYVHHHFTSKFQKTTHFGISLSSGKYQAIKPPPRTIHTSSSPDLRLGKSEKGVYLASIASPGQLQHQADLRHVLSHQIHNRQQVRGSWIMEDVNYHFYRSKFLDDDGEQALPENNLGWNSDNDDVLDMKDTTEERYNEYISILGFHPHKEVVFVGESLKRALAYHLNSSKLQDLGNIYPTCYDHFVDLHEFIQHSFPYTPC</sequence>
<dbReference type="InParanoid" id="A0A0Q3GWQ8"/>
<feature type="domain" description="F-box" evidence="1">
    <location>
        <begin position="1"/>
        <end position="46"/>
    </location>
</feature>
<reference evidence="2" key="2">
    <citation type="submission" date="2017-06" db="EMBL/GenBank/DDBJ databases">
        <title>WGS assembly of Brachypodium distachyon.</title>
        <authorList>
            <consortium name="The International Brachypodium Initiative"/>
            <person name="Lucas S."/>
            <person name="Harmon-Smith M."/>
            <person name="Lail K."/>
            <person name="Tice H."/>
            <person name="Grimwood J."/>
            <person name="Bruce D."/>
            <person name="Barry K."/>
            <person name="Shu S."/>
            <person name="Lindquist E."/>
            <person name="Wang M."/>
            <person name="Pitluck S."/>
            <person name="Vogel J.P."/>
            <person name="Garvin D.F."/>
            <person name="Mockler T.C."/>
            <person name="Schmutz J."/>
            <person name="Rokhsar D."/>
            <person name="Bevan M.W."/>
        </authorList>
    </citation>
    <scope>NUCLEOTIDE SEQUENCE</scope>
    <source>
        <strain evidence="2">Bd21</strain>
    </source>
</reference>
<evidence type="ECO:0000259" key="1">
    <source>
        <dbReference type="PROSITE" id="PS50181"/>
    </source>
</evidence>
<dbReference type="PANTHER" id="PTHR34591:SF30">
    <property type="entry name" value="OS02G0149500 PROTEIN"/>
    <property type="match status" value="1"/>
</dbReference>
<dbReference type="OrthoDB" id="639965at2759"/>
<dbReference type="EMBL" id="CM000884">
    <property type="protein sequence ID" value="KQJ85410.1"/>
    <property type="molecule type" value="Genomic_DNA"/>
</dbReference>
<evidence type="ECO:0000313" key="3">
    <source>
        <dbReference type="EnsemblPlants" id="KQJ85410"/>
    </source>
</evidence>
<accession>A0A0Q3GWQ8</accession>
<dbReference type="PROSITE" id="PS50181">
    <property type="entry name" value="FBOX"/>
    <property type="match status" value="1"/>
</dbReference>
<evidence type="ECO:0000313" key="2">
    <source>
        <dbReference type="EMBL" id="KQJ85410.1"/>
    </source>
</evidence>
<proteinExistence type="predicted"/>
<dbReference type="AlphaFoldDB" id="A0A0Q3GWQ8"/>
<dbReference type="InterPro" id="IPR036047">
    <property type="entry name" value="F-box-like_dom_sf"/>
</dbReference>
<organism evidence="2">
    <name type="scientific">Brachypodium distachyon</name>
    <name type="common">Purple false brome</name>
    <name type="synonym">Trachynia distachya</name>
    <dbReference type="NCBI Taxonomy" id="15368"/>
    <lineage>
        <taxon>Eukaryota</taxon>
        <taxon>Viridiplantae</taxon>
        <taxon>Streptophyta</taxon>
        <taxon>Embryophyta</taxon>
        <taxon>Tracheophyta</taxon>
        <taxon>Spermatophyta</taxon>
        <taxon>Magnoliopsida</taxon>
        <taxon>Liliopsida</taxon>
        <taxon>Poales</taxon>
        <taxon>Poaceae</taxon>
        <taxon>BOP clade</taxon>
        <taxon>Pooideae</taxon>
        <taxon>Stipodae</taxon>
        <taxon>Brachypodieae</taxon>
        <taxon>Brachypodium</taxon>
    </lineage>
</organism>
<dbReference type="Gramene" id="KQJ85410">
    <property type="protein sequence ID" value="KQJ85410"/>
    <property type="gene ID" value="BRADI_5g26861v3"/>
</dbReference>
<dbReference type="SUPFAM" id="SSF81383">
    <property type="entry name" value="F-box domain"/>
    <property type="match status" value="1"/>
</dbReference>
<protein>
    <recommendedName>
        <fullName evidence="1">F-box domain-containing protein</fullName>
    </recommendedName>
</protein>
<keyword evidence="4" id="KW-1185">Reference proteome</keyword>
<dbReference type="Pfam" id="PF00646">
    <property type="entry name" value="F-box"/>
    <property type="match status" value="1"/>
</dbReference>
<dbReference type="SMART" id="SM00256">
    <property type="entry name" value="FBOX"/>
    <property type="match status" value="1"/>
</dbReference>
<dbReference type="InterPro" id="IPR001810">
    <property type="entry name" value="F-box_dom"/>
</dbReference>
<dbReference type="Proteomes" id="UP000008810">
    <property type="component" value="Chromosome 5"/>
</dbReference>
<name>A0A0Q3GWQ8_BRADI</name>
<reference evidence="3" key="3">
    <citation type="submission" date="2018-08" db="UniProtKB">
        <authorList>
            <consortium name="EnsemblPlants"/>
        </authorList>
    </citation>
    <scope>IDENTIFICATION</scope>
    <source>
        <strain evidence="3">cv. Bd21</strain>
    </source>
</reference>
<dbReference type="PANTHER" id="PTHR34591">
    <property type="entry name" value="OS03G0653100 PROTEIN-RELATED"/>
    <property type="match status" value="1"/>
</dbReference>
<evidence type="ECO:0000313" key="4">
    <source>
        <dbReference type="Proteomes" id="UP000008810"/>
    </source>
</evidence>
<dbReference type="Gene3D" id="1.20.1280.50">
    <property type="match status" value="1"/>
</dbReference>
<dbReference type="EnsemblPlants" id="KQJ85410">
    <property type="protein sequence ID" value="KQJ85410"/>
    <property type="gene ID" value="BRADI_5g26861v3"/>
</dbReference>